<dbReference type="Proteomes" id="UP000192578">
    <property type="component" value="Unassembled WGS sequence"/>
</dbReference>
<evidence type="ECO:0000256" key="5">
    <source>
        <dbReference type="RuleBase" id="RU364039"/>
    </source>
</evidence>
<evidence type="ECO:0000313" key="7">
    <source>
        <dbReference type="EMBL" id="OQV16291.1"/>
    </source>
</evidence>
<dbReference type="GO" id="GO:0005730">
    <property type="term" value="C:nucleolus"/>
    <property type="evidence" value="ECO:0007669"/>
    <property type="project" value="UniProtKB-SubCell"/>
</dbReference>
<evidence type="ECO:0000256" key="1">
    <source>
        <dbReference type="ARBA" id="ARBA00004046"/>
    </source>
</evidence>
<dbReference type="InterPro" id="IPR001790">
    <property type="entry name" value="Ribosomal_uL10"/>
</dbReference>
<accession>A0A1W0WM51</accession>
<proteinExistence type="inferred from homology"/>
<keyword evidence="3 5" id="KW-0963">Cytoplasm</keyword>
<evidence type="ECO:0000256" key="4">
    <source>
        <dbReference type="ARBA" id="ARBA00023242"/>
    </source>
</evidence>
<dbReference type="InterPro" id="IPR033867">
    <property type="entry name" value="Mrt4"/>
</dbReference>
<dbReference type="InterPro" id="IPR051742">
    <property type="entry name" value="Ribosome_Assembly_uL10"/>
</dbReference>
<dbReference type="FunFam" id="3.90.105.20:FF:000002">
    <property type="entry name" value="Ribosome assembly factor mrt4"/>
    <property type="match status" value="1"/>
</dbReference>
<reference evidence="8" key="1">
    <citation type="submission" date="2017-01" db="EMBL/GenBank/DDBJ databases">
        <title>Comparative genomics of anhydrobiosis in the tardigrade Hypsibius dujardini.</title>
        <authorList>
            <person name="Yoshida Y."/>
            <person name="Koutsovoulos G."/>
            <person name="Laetsch D."/>
            <person name="Stevens L."/>
            <person name="Kumar S."/>
            <person name="Horikawa D."/>
            <person name="Ishino K."/>
            <person name="Komine S."/>
            <person name="Tomita M."/>
            <person name="Blaxter M."/>
            <person name="Arakawa K."/>
        </authorList>
    </citation>
    <scope>NUCLEOTIDE SEQUENCE [LARGE SCALE GENOMIC DNA]</scope>
    <source>
        <strain evidence="8">Z151</strain>
    </source>
</reference>
<comment type="function">
    <text evidence="1 5">Component of the ribosome assembly machinery. Nuclear paralog of the ribosomal protein P0, it binds pre-60S subunits at an early stage of assembly in the nucleolus, and is replaced by P0 in cytoplasmic pre-60S subunits and mature 80S ribosomes.</text>
</comment>
<keyword evidence="8" id="KW-1185">Reference proteome</keyword>
<dbReference type="OrthoDB" id="10262308at2759"/>
<name>A0A1W0WM51_HYPEX</name>
<gene>
    <name evidence="7" type="ORF">BV898_09599</name>
</gene>
<dbReference type="InterPro" id="IPR043164">
    <property type="entry name" value="Ribosomal_uL10-like_insert_sf"/>
</dbReference>
<comment type="subunit">
    <text evidence="5">Associates with the pre-60S ribosomal particle.</text>
</comment>
<dbReference type="PANTHER" id="PTHR45841:SF1">
    <property type="entry name" value="MRNA TURNOVER PROTEIN 4 HOMOLOG"/>
    <property type="match status" value="1"/>
</dbReference>
<keyword evidence="5" id="KW-0690">Ribosome biogenesis</keyword>
<dbReference type="InterPro" id="IPR043141">
    <property type="entry name" value="Ribosomal_uL10-like_sf"/>
</dbReference>
<dbReference type="GO" id="GO:0005737">
    <property type="term" value="C:cytoplasm"/>
    <property type="evidence" value="ECO:0007669"/>
    <property type="project" value="UniProtKB-SubCell"/>
</dbReference>
<protein>
    <recommendedName>
        <fullName evidence="5">Ribosome assembly factor mrt4</fullName>
    </recommendedName>
</protein>
<dbReference type="FunFam" id="3.30.70.1730:FF:000005">
    <property type="entry name" value="Ribosome assembly factor mrt4"/>
    <property type="match status" value="1"/>
</dbReference>
<dbReference type="Pfam" id="PF17777">
    <property type="entry name" value="RL10P_insert"/>
    <property type="match status" value="1"/>
</dbReference>
<comment type="subcellular location">
    <subcellularLocation>
        <location evidence="5">Cytoplasm</location>
    </subcellularLocation>
    <subcellularLocation>
        <location evidence="5">Nucleus</location>
        <location evidence="5">Nucleolus</location>
    </subcellularLocation>
</comment>
<comment type="caution">
    <text evidence="7">The sequence shown here is derived from an EMBL/GenBank/DDBJ whole genome shotgun (WGS) entry which is preliminary data.</text>
</comment>
<dbReference type="GO" id="GO:0006364">
    <property type="term" value="P:rRNA processing"/>
    <property type="evidence" value="ECO:0007669"/>
    <property type="project" value="TreeGrafter"/>
</dbReference>
<dbReference type="GO" id="GO:0000956">
    <property type="term" value="P:nuclear-transcribed mRNA catabolic process"/>
    <property type="evidence" value="ECO:0007669"/>
    <property type="project" value="TreeGrafter"/>
</dbReference>
<feature type="domain" description="Large ribosomal subunit protein uL10-like insertion" evidence="6">
    <location>
        <begin position="125"/>
        <end position="194"/>
    </location>
</feature>
<evidence type="ECO:0000313" key="8">
    <source>
        <dbReference type="Proteomes" id="UP000192578"/>
    </source>
</evidence>
<dbReference type="Gene3D" id="3.30.70.1730">
    <property type="match status" value="1"/>
</dbReference>
<dbReference type="PANTHER" id="PTHR45841">
    <property type="entry name" value="MRNA TURNOVER PROTEIN 4 MRTO4"/>
    <property type="match status" value="1"/>
</dbReference>
<dbReference type="Gene3D" id="3.90.105.20">
    <property type="match status" value="1"/>
</dbReference>
<evidence type="ECO:0000256" key="3">
    <source>
        <dbReference type="ARBA" id="ARBA00022490"/>
    </source>
</evidence>
<organism evidence="7 8">
    <name type="scientific">Hypsibius exemplaris</name>
    <name type="common">Freshwater tardigrade</name>
    <dbReference type="NCBI Taxonomy" id="2072580"/>
    <lineage>
        <taxon>Eukaryota</taxon>
        <taxon>Metazoa</taxon>
        <taxon>Ecdysozoa</taxon>
        <taxon>Tardigrada</taxon>
        <taxon>Eutardigrada</taxon>
        <taxon>Parachela</taxon>
        <taxon>Hypsibioidea</taxon>
        <taxon>Hypsibiidae</taxon>
        <taxon>Hypsibius</taxon>
    </lineage>
</organism>
<dbReference type="InterPro" id="IPR040637">
    <property type="entry name" value="Ribosomal_uL10-like_insert"/>
</dbReference>
<dbReference type="AlphaFoldDB" id="A0A1W0WM51"/>
<dbReference type="EMBL" id="MTYJ01000076">
    <property type="protein sequence ID" value="OQV16291.1"/>
    <property type="molecule type" value="Genomic_DNA"/>
</dbReference>
<dbReference type="GO" id="GO:0003723">
    <property type="term" value="F:RNA binding"/>
    <property type="evidence" value="ECO:0007669"/>
    <property type="project" value="TreeGrafter"/>
</dbReference>
<dbReference type="SUPFAM" id="SSF160369">
    <property type="entry name" value="Ribosomal protein L10-like"/>
    <property type="match status" value="1"/>
</dbReference>
<comment type="similarity">
    <text evidence="2 5">Belongs to the universal ribosomal protein uL10 family.</text>
</comment>
<keyword evidence="4 5" id="KW-0539">Nucleus</keyword>
<dbReference type="GO" id="GO:0000027">
    <property type="term" value="P:ribosomal large subunit assembly"/>
    <property type="evidence" value="ECO:0007669"/>
    <property type="project" value="InterPro"/>
</dbReference>
<evidence type="ECO:0000256" key="2">
    <source>
        <dbReference type="ARBA" id="ARBA00008889"/>
    </source>
</evidence>
<sequence length="241" mass="27061">MPKSKRNREVALTKTKSKGLEQKTALIDEVRKCIDDYKYIYVFEIINSRNQLIKDVREQWKDSKFFFGKNNILELALGKSDADERAPGLSALSEKLRGPRGLLLTNRSKEETTTWFKNHKVGEYARSGFVATESVSLDAGPLAQFSHAIEPHLRQLGLPTTLTKGVVTLVKDYAVCEKGDVLTPEQGRILKLMENPMANFQIKLKFVWTKKTGKVSRIGGKKKISGKATDNEDATMEAVEA</sequence>
<dbReference type="GO" id="GO:0030687">
    <property type="term" value="C:preribosome, large subunit precursor"/>
    <property type="evidence" value="ECO:0007669"/>
    <property type="project" value="TreeGrafter"/>
</dbReference>
<dbReference type="CDD" id="cd05796">
    <property type="entry name" value="Ribosomal_P0_like"/>
    <property type="match status" value="1"/>
</dbReference>
<evidence type="ECO:0000259" key="6">
    <source>
        <dbReference type="Pfam" id="PF17777"/>
    </source>
</evidence>
<dbReference type="Pfam" id="PF00466">
    <property type="entry name" value="Ribosomal_L10"/>
    <property type="match status" value="1"/>
</dbReference>